<dbReference type="InterPro" id="IPR039537">
    <property type="entry name" value="Retrotran_Ty1/copia-like"/>
</dbReference>
<keyword evidence="1" id="KW-0479">Metal-binding</keyword>
<feature type="compositionally biased region" description="Basic and acidic residues" evidence="3">
    <location>
        <begin position="1016"/>
        <end position="1027"/>
    </location>
</feature>
<dbReference type="SUPFAM" id="SSF56672">
    <property type="entry name" value="DNA/RNA polymerases"/>
    <property type="match status" value="1"/>
</dbReference>
<evidence type="ECO:0000259" key="6">
    <source>
        <dbReference type="Pfam" id="PF25597"/>
    </source>
</evidence>
<dbReference type="GO" id="GO:0003676">
    <property type="term" value="F:nucleic acid binding"/>
    <property type="evidence" value="ECO:0007669"/>
    <property type="project" value="InterPro"/>
</dbReference>
<name>A0A438JBF3_VITVI</name>
<dbReference type="InterPro" id="IPR012337">
    <property type="entry name" value="RNaseH-like_sf"/>
</dbReference>
<evidence type="ECO:0000256" key="2">
    <source>
        <dbReference type="ARBA" id="ARBA00022801"/>
    </source>
</evidence>
<dbReference type="EMBL" id="QGNW01000052">
    <property type="protein sequence ID" value="RVX06280.1"/>
    <property type="molecule type" value="Genomic_DNA"/>
</dbReference>
<dbReference type="Pfam" id="PF07727">
    <property type="entry name" value="RVT_2"/>
    <property type="match status" value="2"/>
</dbReference>
<dbReference type="InterPro" id="IPR043502">
    <property type="entry name" value="DNA/RNA_pol_sf"/>
</dbReference>
<evidence type="ECO:0000256" key="3">
    <source>
        <dbReference type="SAM" id="MobiDB-lite"/>
    </source>
</evidence>
<organism evidence="7 8">
    <name type="scientific">Vitis vinifera</name>
    <name type="common">Grape</name>
    <dbReference type="NCBI Taxonomy" id="29760"/>
    <lineage>
        <taxon>Eukaryota</taxon>
        <taxon>Viridiplantae</taxon>
        <taxon>Streptophyta</taxon>
        <taxon>Embryophyta</taxon>
        <taxon>Tracheophyta</taxon>
        <taxon>Spermatophyta</taxon>
        <taxon>Magnoliopsida</taxon>
        <taxon>eudicotyledons</taxon>
        <taxon>Gunneridae</taxon>
        <taxon>Pentapetalae</taxon>
        <taxon>rosids</taxon>
        <taxon>Vitales</taxon>
        <taxon>Vitaceae</taxon>
        <taxon>Viteae</taxon>
        <taxon>Vitis</taxon>
    </lineage>
</organism>
<feature type="domain" description="Retroviral polymerase SH3-like" evidence="6">
    <location>
        <begin position="713"/>
        <end position="758"/>
    </location>
</feature>
<comment type="caution">
    <text evidence="7">The sequence shown here is derived from an EMBL/GenBank/DDBJ whole genome shotgun (WGS) entry which is preliminary data.</text>
</comment>
<reference evidence="7 8" key="1">
    <citation type="journal article" date="2018" name="PLoS Genet.">
        <title>Population sequencing reveals clonal diversity and ancestral inbreeding in the grapevine cultivar Chardonnay.</title>
        <authorList>
            <person name="Roach M.J."/>
            <person name="Johnson D.L."/>
            <person name="Bohlmann J."/>
            <person name="van Vuuren H.J."/>
            <person name="Jones S.J."/>
            <person name="Pretorius I.S."/>
            <person name="Schmidt S.A."/>
            <person name="Borneman A.R."/>
        </authorList>
    </citation>
    <scope>NUCLEOTIDE SEQUENCE [LARGE SCALE GENOMIC DNA]</scope>
    <source>
        <strain evidence="8">cv. Chardonnay</strain>
        <tissue evidence="7">Leaf</tissue>
    </source>
</reference>
<dbReference type="InterPro" id="IPR036397">
    <property type="entry name" value="RNaseH_sf"/>
</dbReference>
<dbReference type="InterPro" id="IPR025724">
    <property type="entry name" value="GAG-pre-integrase_dom"/>
</dbReference>
<keyword evidence="2" id="KW-0378">Hydrolase</keyword>
<accession>A0A438JBF3</accession>
<feature type="domain" description="Reverse transcriptase Ty1/copia-type" evidence="4">
    <location>
        <begin position="894"/>
        <end position="952"/>
    </location>
</feature>
<evidence type="ECO:0000259" key="5">
    <source>
        <dbReference type="Pfam" id="PF13976"/>
    </source>
</evidence>
<dbReference type="Proteomes" id="UP000288805">
    <property type="component" value="Unassembled WGS sequence"/>
</dbReference>
<dbReference type="SUPFAM" id="SSF53098">
    <property type="entry name" value="Ribonuclease H-like"/>
    <property type="match status" value="1"/>
</dbReference>
<feature type="domain" description="Reverse transcriptase Ty1/copia-type" evidence="4">
    <location>
        <begin position="803"/>
        <end position="870"/>
    </location>
</feature>
<evidence type="ECO:0000256" key="1">
    <source>
        <dbReference type="ARBA" id="ARBA00022723"/>
    </source>
</evidence>
<dbReference type="GO" id="GO:0046872">
    <property type="term" value="F:metal ion binding"/>
    <property type="evidence" value="ECO:0007669"/>
    <property type="project" value="UniProtKB-KW"/>
</dbReference>
<gene>
    <name evidence="7" type="primary">RE2_1245</name>
    <name evidence="7" type="ORF">CK203_027471</name>
</gene>
<dbReference type="PANTHER" id="PTHR42648">
    <property type="entry name" value="TRANSPOSASE, PUTATIVE-RELATED"/>
    <property type="match status" value="1"/>
</dbReference>
<dbReference type="InterPro" id="IPR057670">
    <property type="entry name" value="SH3_retrovirus"/>
</dbReference>
<sequence>MFRILFTQFFIIPSRLVGMKTCVLILAVLSSGSRVEIEGQSLQGVGCKRHVAKDTAWHGVVRERILRGGKNHGGGALRSRAIFALEELLGFLLSLSTWYQSQGRKPNSFQFPRVINSGKPSGDRVSFWSPSPSPKTFRSAWRRSPTFPKAPEPENSPRAGHVHFYGRRLNLKRRRVRAREAFSGDALPPPTLPDADHPPYIPGSPIRALHVPLLGIFVSVGPPNSLSGEAPATFSPPQSLHVPWEVFFYLPGGTTPRSEAVSLFRENFLSWSASVELWFMDQGYEDHLVTQEADIPEAKGLYTNDIQRLYKVASAIVHISQQDLDLSTYIGQIVSLKEEFLTVMPLTPDVGAQQIQLDKFFMVLTLISLRLDLEPIHDQILGSSSVPSLDDVFARLLLVPKVEVNVLIAPIAINLATLAIVAIGYMDGLLALPIWPSPLILRCLSLRAPPHLRHLRLLLPLLPSLDLFSSITTTSALPTVILANGSQTVAKGIGLAIPLPSLPLTSVLYIPECPFNLISINKITRALNCSITFSDKFVTLQDRSTRKTIGIGRESQGLYHLTSDSSPAVCISTDVPLLIHNRLGHPSLSKFQKMVPRFSTLSSLPCESCQLGKHTLISFPKRLNNRAKSPFELVHTNVWGPCRTASTLGFQYFVTFIDDYSRSPFTSFMSHHGILHQSSCAHTPQQNGVVERKNRHLVETARTIFLHRQAFCKAMKCLFLGYSRLQKGYRCYSLETHRYFISADVTFFEDSPFFSTTSESLPVSEVYHRRPRVAAPLPFVEAPADSLPIPSASPAPALPSPNDLPIAIRKVGCRWVYAVKVGPDGQVDRLKARLVAKGYTQVYGSDYGDTFSPVAKIASVRLLLSMAAMWGVWFSVHVTPFSIWLETISSSMCIYLVVYVDNIVITGSDQDGIQKLKQHLFTHFQTKDLGKLKYFLGIEIAQSSSGVVLSQRKTGEPLGDPGRYRRLVGKLNYLTISRPDISFPVSVVSQFLQSPCDSHWDAVVGYTDADWAGSPTDRHSTSRDNGRSSHQSTSNGIVDSVGCTGQAVVHPGSIAGADSAATRRLPAIPDHLDQPEDGSNDLDKLRVLIQKFEVVGFNLGDSLCTRKAFRKCGDVLVFSAVSVPVSESIHRRFDTGSSRKLSFYENRGGGRVKTEICSAFIFFHSNKPSIVRGNLKPTKVFWEKGFLSMTACELILGKFVVCSGHQQLVKPCLLFSSWTRVALILRKHIPTPDHMALTNFLQKNYQHSITMAFGRASSAIFLSASSTAALHWFISPELVLCRIQEGEPCASQLC</sequence>
<dbReference type="Gene3D" id="3.30.420.10">
    <property type="entry name" value="Ribonuclease H-like superfamily/Ribonuclease H"/>
    <property type="match status" value="1"/>
</dbReference>
<dbReference type="PANTHER" id="PTHR42648:SF28">
    <property type="entry name" value="TRANSPOSON-ENCODED PROTEIN WITH RIBONUCLEASE H-LIKE AND RETROVIRUS ZINC FINGER-LIKE DOMAINS"/>
    <property type="match status" value="1"/>
</dbReference>
<proteinExistence type="predicted"/>
<evidence type="ECO:0000313" key="7">
    <source>
        <dbReference type="EMBL" id="RVX06280.1"/>
    </source>
</evidence>
<evidence type="ECO:0000259" key="4">
    <source>
        <dbReference type="Pfam" id="PF07727"/>
    </source>
</evidence>
<evidence type="ECO:0000313" key="8">
    <source>
        <dbReference type="Proteomes" id="UP000288805"/>
    </source>
</evidence>
<dbReference type="GO" id="GO:0016787">
    <property type="term" value="F:hydrolase activity"/>
    <property type="evidence" value="ECO:0007669"/>
    <property type="project" value="UniProtKB-KW"/>
</dbReference>
<protein>
    <submittedName>
        <fullName evidence="7">Retrovirus-related Pol polyprotein from transposon RE2</fullName>
    </submittedName>
</protein>
<feature type="region of interest" description="Disordered" evidence="3">
    <location>
        <begin position="138"/>
        <end position="160"/>
    </location>
</feature>
<dbReference type="InterPro" id="IPR013103">
    <property type="entry name" value="RVT_2"/>
</dbReference>
<feature type="region of interest" description="Disordered" evidence="3">
    <location>
        <begin position="1012"/>
        <end position="1036"/>
    </location>
</feature>
<dbReference type="Pfam" id="PF25597">
    <property type="entry name" value="SH3_retrovirus"/>
    <property type="match status" value="1"/>
</dbReference>
<dbReference type="Pfam" id="PF13976">
    <property type="entry name" value="gag_pre-integrs"/>
    <property type="match status" value="1"/>
</dbReference>
<feature type="domain" description="GAG-pre-integrase" evidence="5">
    <location>
        <begin position="557"/>
        <end position="614"/>
    </location>
</feature>